<feature type="transmembrane region" description="Helical" evidence="1">
    <location>
        <begin position="58"/>
        <end position="78"/>
    </location>
</feature>
<organism evidence="2 3">
    <name type="scientific">[Clostridium] citroniae WAL-17108</name>
    <dbReference type="NCBI Taxonomy" id="742733"/>
    <lineage>
        <taxon>Bacteria</taxon>
        <taxon>Bacillati</taxon>
        <taxon>Bacillota</taxon>
        <taxon>Clostridia</taxon>
        <taxon>Lachnospirales</taxon>
        <taxon>Lachnospiraceae</taxon>
        <taxon>Enterocloster</taxon>
    </lineage>
</organism>
<dbReference type="eggNOG" id="ENOG502Z9BQ">
    <property type="taxonomic scope" value="Bacteria"/>
</dbReference>
<evidence type="ECO:0008006" key="4">
    <source>
        <dbReference type="Google" id="ProtNLM"/>
    </source>
</evidence>
<feature type="transmembrane region" description="Helical" evidence="1">
    <location>
        <begin position="181"/>
        <end position="200"/>
    </location>
</feature>
<dbReference type="Proteomes" id="UP000003763">
    <property type="component" value="Unassembled WGS sequence"/>
</dbReference>
<accession>G5HH70</accession>
<feature type="transmembrane region" description="Helical" evidence="1">
    <location>
        <begin position="143"/>
        <end position="169"/>
    </location>
</feature>
<dbReference type="HOGENOM" id="CLU_030253_0_0_9"/>
<keyword evidence="1" id="KW-0472">Membrane</keyword>
<dbReference type="InterPro" id="IPR029468">
    <property type="entry name" value="O-ag_pol_Wzy"/>
</dbReference>
<reference evidence="2 3" key="1">
    <citation type="submission" date="2011-08" db="EMBL/GenBank/DDBJ databases">
        <title>The Genome Sequence of Clostridium citroniae WAL-17108.</title>
        <authorList>
            <consortium name="The Broad Institute Genome Sequencing Platform"/>
            <person name="Earl A."/>
            <person name="Ward D."/>
            <person name="Feldgarden M."/>
            <person name="Gevers D."/>
            <person name="Finegold S.M."/>
            <person name="Summanen P.H."/>
            <person name="Molitoris D.R."/>
            <person name="Vaisanen M.L."/>
            <person name="Daigneault M."/>
            <person name="Allen-Vercoe E."/>
            <person name="Young S.K."/>
            <person name="Zeng Q."/>
            <person name="Gargeya S."/>
            <person name="Fitzgerald M."/>
            <person name="Haas B."/>
            <person name="Abouelleil A."/>
            <person name="Alvarado L."/>
            <person name="Arachchi H.M."/>
            <person name="Berlin A."/>
            <person name="Brown A."/>
            <person name="Chapman S.B."/>
            <person name="Chen Z."/>
            <person name="Dunbar C."/>
            <person name="Freedman E."/>
            <person name="Gearin G."/>
            <person name="Gellesch M."/>
            <person name="Goldberg J."/>
            <person name="Griggs A."/>
            <person name="Gujja S."/>
            <person name="Heiman D."/>
            <person name="Howarth C."/>
            <person name="Larson L."/>
            <person name="Lui A."/>
            <person name="MacDonald P.J.P."/>
            <person name="Montmayeur A."/>
            <person name="Murphy C."/>
            <person name="Neiman D."/>
            <person name="Pearson M."/>
            <person name="Priest M."/>
            <person name="Roberts A."/>
            <person name="Saif S."/>
            <person name="Shea T."/>
            <person name="Shenoy N."/>
            <person name="Sisk P."/>
            <person name="Stolte C."/>
            <person name="Sykes S."/>
            <person name="Wortman J."/>
            <person name="Nusbaum C."/>
            <person name="Birren B."/>
        </authorList>
    </citation>
    <scope>NUCLEOTIDE SEQUENCE [LARGE SCALE GENOMIC DNA]</scope>
    <source>
        <strain evidence="2 3">WAL-17108</strain>
    </source>
</reference>
<feature type="transmembrane region" description="Helical" evidence="1">
    <location>
        <begin position="207"/>
        <end position="224"/>
    </location>
</feature>
<evidence type="ECO:0000313" key="2">
    <source>
        <dbReference type="EMBL" id="EHE99420.1"/>
    </source>
</evidence>
<feature type="transmembrane region" description="Helical" evidence="1">
    <location>
        <begin position="34"/>
        <end position="51"/>
    </location>
</feature>
<feature type="transmembrane region" description="Helical" evidence="1">
    <location>
        <begin position="98"/>
        <end position="114"/>
    </location>
</feature>
<feature type="transmembrane region" description="Helical" evidence="1">
    <location>
        <begin position="453"/>
        <end position="473"/>
    </location>
</feature>
<dbReference type="PATRIC" id="fig|742733.3.peg.2063"/>
<evidence type="ECO:0000313" key="3">
    <source>
        <dbReference type="Proteomes" id="UP000003763"/>
    </source>
</evidence>
<feature type="transmembrane region" description="Helical" evidence="1">
    <location>
        <begin position="425"/>
        <end position="441"/>
    </location>
</feature>
<name>G5HH70_9FIRM</name>
<keyword evidence="1" id="KW-1133">Transmembrane helix</keyword>
<dbReference type="Pfam" id="PF14296">
    <property type="entry name" value="O-ag_pol_Wzy"/>
    <property type="match status" value="1"/>
</dbReference>
<proteinExistence type="predicted"/>
<gene>
    <name evidence="2" type="ORF">HMPREF9469_01989</name>
</gene>
<dbReference type="RefSeq" id="WP_007861500.1">
    <property type="nucleotide sequence ID" value="NZ_JH376420.1"/>
</dbReference>
<protein>
    <recommendedName>
        <fullName evidence="4">O-antigen polysaccharide polymerase Wzy</fullName>
    </recommendedName>
</protein>
<feature type="transmembrane region" description="Helical" evidence="1">
    <location>
        <begin position="396"/>
        <end position="413"/>
    </location>
</feature>
<sequence length="499" mass="57648">MLKVNEKDFKIFMFLFLLFSLFGLYILAAEKYSLLIILPCIVFAGGILYAVRSFYDNIFLFCFLLCLFTFLLCGQVINKFMHVYGYNFSNEIEMHADIVLLISLIGLLSGYIITNHCSKNKSGKARVAYNTSYCKSIRYISKLYFYATYLLWILTLLDTILYVVQYGYASYYLSYSSRIPALIREIGYMAPVALYIFLAAMPGKKEARLPLIMYILYSLLSLGTGRRIHFMTGLLFVFAYMMFRNVICPEEEPWISKKTIIGICIAVPVLLGSMYIFEYVRSEYSVGTASQYSPVAGFFIRQGTSINVIKYTELFKDRLNPEAHYSLYNTMQWLQGNIIDKFLDLDLSFQFGKQSKSTASYGTYLADFVSYNANASIYLAGMGYGSCYIEELYVDFGYMGVFLGNVLYGFLLCKLLRNASSQRNIWLTAIGFFMVNELFKAPRATFDAFFGRFLYFSYWGPIVLIYIFVTLNHRRRSTNNARRIQRDGGWIAEREQRGR</sequence>
<feature type="transmembrane region" description="Helical" evidence="1">
    <location>
        <begin position="259"/>
        <end position="277"/>
    </location>
</feature>
<dbReference type="EMBL" id="ADLJ01000014">
    <property type="protein sequence ID" value="EHE99420.1"/>
    <property type="molecule type" value="Genomic_DNA"/>
</dbReference>
<feature type="transmembrane region" description="Helical" evidence="1">
    <location>
        <begin position="12"/>
        <end position="28"/>
    </location>
</feature>
<keyword evidence="1" id="KW-0812">Transmembrane</keyword>
<evidence type="ECO:0000256" key="1">
    <source>
        <dbReference type="SAM" id="Phobius"/>
    </source>
</evidence>
<comment type="caution">
    <text evidence="2">The sequence shown here is derived from an EMBL/GenBank/DDBJ whole genome shotgun (WGS) entry which is preliminary data.</text>
</comment>
<feature type="transmembrane region" description="Helical" evidence="1">
    <location>
        <begin position="230"/>
        <end position="247"/>
    </location>
</feature>
<dbReference type="NCBIfam" id="TIGR04370">
    <property type="entry name" value="glyco_rpt_poly"/>
    <property type="match status" value="1"/>
</dbReference>
<dbReference type="AlphaFoldDB" id="G5HH70"/>